<organism evidence="1 2">
    <name type="scientific">Aequorivita soesokkakensis</name>
    <dbReference type="NCBI Taxonomy" id="1385699"/>
    <lineage>
        <taxon>Bacteria</taxon>
        <taxon>Pseudomonadati</taxon>
        <taxon>Bacteroidota</taxon>
        <taxon>Flavobacteriia</taxon>
        <taxon>Flavobacteriales</taxon>
        <taxon>Flavobacteriaceae</taxon>
        <taxon>Aequorivita</taxon>
    </lineage>
</organism>
<evidence type="ECO:0000313" key="2">
    <source>
        <dbReference type="Proteomes" id="UP000077552"/>
    </source>
</evidence>
<dbReference type="OrthoDB" id="1413291at2"/>
<accession>A0A1A9LBG3</accession>
<comment type="caution">
    <text evidence="1">The sequence shown here is derived from an EMBL/GenBank/DDBJ whole genome shotgun (WGS) entry which is preliminary data.</text>
</comment>
<dbReference type="RefSeq" id="WP_068763116.1">
    <property type="nucleotide sequence ID" value="NZ_LXIE01000050.1"/>
</dbReference>
<dbReference type="Proteomes" id="UP000077552">
    <property type="component" value="Unassembled WGS sequence"/>
</dbReference>
<name>A0A1A9LBG3_9FLAO</name>
<dbReference type="InterPro" id="IPR025737">
    <property type="entry name" value="FApF"/>
</dbReference>
<evidence type="ECO:0000313" key="1">
    <source>
        <dbReference type="EMBL" id="OAD90091.1"/>
    </source>
</evidence>
<dbReference type="AlphaFoldDB" id="A0A1A9LBG3"/>
<sequence>MKTLTTLIFSLFIFSDSFSQGKIDGFYKGKGNTSVVLGVGFEDPKSYFAGTEKIDLSRSLYYINLYSAYGITDNLDVNVSIPYLSSNNESDFQDVSLMLKYRFFKSASEIGNLEFSLGAGFSTPLSNYNVGGLNDIGQQATIIETRVMAHYKWSSGWFATLQSGFSFKFEETPNSIPITFKAGKAAGNWYYDAFYDYQHSFGGIDYRGTPRPQNFKELGVDYHKVGGTLYRTLSENFGAAINLSYILSGRNTFQGPAYGLSIVYNL</sequence>
<dbReference type="STRING" id="1385699.A7A78_07695"/>
<proteinExistence type="predicted"/>
<dbReference type="EMBL" id="LXIE01000050">
    <property type="protein sequence ID" value="OAD90091.1"/>
    <property type="molecule type" value="Genomic_DNA"/>
</dbReference>
<protein>
    <submittedName>
        <fullName evidence="1">Uncharacterized protein</fullName>
    </submittedName>
</protein>
<keyword evidence="2" id="KW-1185">Reference proteome</keyword>
<dbReference type="Pfam" id="PF13557">
    <property type="entry name" value="Phenol_MetA_deg"/>
    <property type="match status" value="1"/>
</dbReference>
<gene>
    <name evidence="1" type="ORF">A7A78_07695</name>
</gene>
<reference evidence="1 2" key="1">
    <citation type="submission" date="2016-05" db="EMBL/GenBank/DDBJ databases">
        <title>Genome sequencing of Vitellibacter soesokkakensis RSSK-12.</title>
        <authorList>
            <person name="Thevarajoo S."/>
            <person name="Selvaratnam C."/>
            <person name="Goh K.M."/>
            <person name="Chan K.-G."/>
            <person name="Chong C.S."/>
        </authorList>
    </citation>
    <scope>NUCLEOTIDE SEQUENCE [LARGE SCALE GENOMIC DNA]</scope>
    <source>
        <strain evidence="1 2">RSSK-12</strain>
    </source>
</reference>